<protein>
    <recommendedName>
        <fullName evidence="10">TonB-dependent receptor-like beta-barrel domain-containing protein</fullName>
    </recommendedName>
</protein>
<evidence type="ECO:0000313" key="12">
    <source>
        <dbReference type="Proteomes" id="UP001317532"/>
    </source>
</evidence>
<keyword evidence="12" id="KW-1185">Reference proteome</keyword>
<name>A0AAN1Y007_UNVUL</name>
<keyword evidence="9" id="KW-0998">Cell outer membrane</keyword>
<evidence type="ECO:0000256" key="7">
    <source>
        <dbReference type="ARBA" id="ARBA00023136"/>
    </source>
</evidence>
<keyword evidence="5" id="KW-0732">Signal</keyword>
<evidence type="ECO:0000256" key="6">
    <source>
        <dbReference type="ARBA" id="ARBA00023077"/>
    </source>
</evidence>
<dbReference type="PANTHER" id="PTHR30069">
    <property type="entry name" value="TONB-DEPENDENT OUTER MEMBRANE RECEPTOR"/>
    <property type="match status" value="1"/>
</dbReference>
<proteinExistence type="predicted"/>
<evidence type="ECO:0000256" key="4">
    <source>
        <dbReference type="ARBA" id="ARBA00022692"/>
    </source>
</evidence>
<dbReference type="InterPro" id="IPR039426">
    <property type="entry name" value="TonB-dep_rcpt-like"/>
</dbReference>
<dbReference type="PANTHER" id="PTHR30069:SF29">
    <property type="entry name" value="HEMOGLOBIN AND HEMOGLOBIN-HAPTOGLOBIN-BINDING PROTEIN 1-RELATED"/>
    <property type="match status" value="1"/>
</dbReference>
<dbReference type="Proteomes" id="UP001317532">
    <property type="component" value="Chromosome"/>
</dbReference>
<keyword evidence="4" id="KW-0812">Transmembrane</keyword>
<dbReference type="Gene3D" id="2.40.170.20">
    <property type="entry name" value="TonB-dependent receptor, beta-barrel domain"/>
    <property type="match status" value="1"/>
</dbReference>
<keyword evidence="6" id="KW-0798">TonB box</keyword>
<dbReference type="EMBL" id="AP025523">
    <property type="protein sequence ID" value="BDE08031.1"/>
    <property type="molecule type" value="Genomic_DNA"/>
</dbReference>
<dbReference type="SUPFAM" id="SSF49464">
    <property type="entry name" value="Carboxypeptidase regulatory domain-like"/>
    <property type="match status" value="1"/>
</dbReference>
<reference evidence="11 12" key="1">
    <citation type="journal article" date="2022" name="ISME Commun">
        <title>Vulcanimicrobium alpinus gen. nov. sp. nov., the first cultivated representative of the candidate phylum 'Eremiobacterota', is a metabolically versatile aerobic anoxygenic phototroph.</title>
        <authorList>
            <person name="Yabe S."/>
            <person name="Muto K."/>
            <person name="Abe K."/>
            <person name="Yokota A."/>
            <person name="Staudigel H."/>
            <person name="Tebo B.M."/>
        </authorList>
    </citation>
    <scope>NUCLEOTIDE SEQUENCE [LARGE SCALE GENOMIC DNA]</scope>
    <source>
        <strain evidence="11 12">WC8-2</strain>
    </source>
</reference>
<dbReference type="AlphaFoldDB" id="A0AAN1Y007"/>
<evidence type="ECO:0000256" key="9">
    <source>
        <dbReference type="ARBA" id="ARBA00023237"/>
    </source>
</evidence>
<evidence type="ECO:0000256" key="3">
    <source>
        <dbReference type="ARBA" id="ARBA00022452"/>
    </source>
</evidence>
<dbReference type="Pfam" id="PF00593">
    <property type="entry name" value="TonB_dep_Rec_b-barrel"/>
    <property type="match status" value="1"/>
</dbReference>
<dbReference type="RefSeq" id="WP_317995583.1">
    <property type="nucleotide sequence ID" value="NZ_AP025523.1"/>
</dbReference>
<dbReference type="KEGG" id="vab:WPS_33070"/>
<gene>
    <name evidence="11" type="ORF">WPS_33070</name>
</gene>
<dbReference type="InterPro" id="IPR000531">
    <property type="entry name" value="Beta-barrel_TonB"/>
</dbReference>
<evidence type="ECO:0000313" key="11">
    <source>
        <dbReference type="EMBL" id="BDE08031.1"/>
    </source>
</evidence>
<dbReference type="SUPFAM" id="SSF56935">
    <property type="entry name" value="Porins"/>
    <property type="match status" value="1"/>
</dbReference>
<comment type="subcellular location">
    <subcellularLocation>
        <location evidence="1">Cell outer membrane</location>
        <topology evidence="1">Multi-pass membrane protein</topology>
    </subcellularLocation>
</comment>
<dbReference type="GO" id="GO:0015344">
    <property type="term" value="F:siderophore uptake transmembrane transporter activity"/>
    <property type="evidence" value="ECO:0007669"/>
    <property type="project" value="TreeGrafter"/>
</dbReference>
<dbReference type="Gene3D" id="2.60.40.1120">
    <property type="entry name" value="Carboxypeptidase-like, regulatory domain"/>
    <property type="match status" value="1"/>
</dbReference>
<keyword evidence="2" id="KW-0813">Transport</keyword>
<keyword evidence="3" id="KW-1134">Transmembrane beta strand</keyword>
<dbReference type="InterPro" id="IPR008969">
    <property type="entry name" value="CarboxyPept-like_regulatory"/>
</dbReference>
<accession>A0AAN1Y007</accession>
<keyword evidence="8" id="KW-0675">Receptor</keyword>
<dbReference type="Pfam" id="PF13620">
    <property type="entry name" value="CarboxypepD_reg"/>
    <property type="match status" value="1"/>
</dbReference>
<evidence type="ECO:0000259" key="10">
    <source>
        <dbReference type="Pfam" id="PF00593"/>
    </source>
</evidence>
<organism evidence="11 12">
    <name type="scientific">Vulcanimicrobium alpinum</name>
    <dbReference type="NCBI Taxonomy" id="3016050"/>
    <lineage>
        <taxon>Bacteria</taxon>
        <taxon>Bacillati</taxon>
        <taxon>Vulcanimicrobiota</taxon>
        <taxon>Vulcanimicrobiia</taxon>
        <taxon>Vulcanimicrobiales</taxon>
        <taxon>Vulcanimicrobiaceae</taxon>
        <taxon>Vulcanimicrobium</taxon>
    </lineage>
</organism>
<dbReference type="GO" id="GO:0009279">
    <property type="term" value="C:cell outer membrane"/>
    <property type="evidence" value="ECO:0007669"/>
    <property type="project" value="UniProtKB-SubCell"/>
</dbReference>
<dbReference type="InterPro" id="IPR036942">
    <property type="entry name" value="Beta-barrel_TonB_sf"/>
</dbReference>
<keyword evidence="7" id="KW-0472">Membrane</keyword>
<dbReference type="GO" id="GO:0044718">
    <property type="term" value="P:siderophore transmembrane transport"/>
    <property type="evidence" value="ECO:0007669"/>
    <property type="project" value="TreeGrafter"/>
</dbReference>
<evidence type="ECO:0000256" key="5">
    <source>
        <dbReference type="ARBA" id="ARBA00022729"/>
    </source>
</evidence>
<sequence>MMTVGTQETFVRHPRPLASLIAVALLFALLVPGTSAFAGTTGSLSGSIVDATTHQPLAGASVTVASPSQTAATTTDAGGSFTFLSLAPDTYALTAVKAGYQNVVGSGITINADQSLRLDYTAVKTLQTIGNVRSRASSSLVRAGTVTDTYSVNAATQERIAGLGGGGSLNQAYSALAATPGVFVPSGQNGWSQMAGVVIRGGTHSQIGYEFDGIPVNVGVNGFPGNNLSTLGQQEAQVYAGSAPANSESQGLSGFINQVIKTGTSPGSITFDGGLGTPVFYHKGSFEVSGASKDRSISYYAGTLGANQAFRLVDNFNGASYTSRYGYGYDVLPCGANAAYAACYNAGNGLFTPGGLQVGADGFRLAPVNYLAPAYNQDRETIVNLHFGIPHKKDGARDDVQLLYQTGNIASSIYDSANDLGVAPYPFATGNIYTGAVGTLLPSNYQSLVQPYYFPGVRFGTIPASLRDLQQNGQTIAKVQYQHNFGSSAYLRVYGYSLYSYFLFDAPNGTSSPASGFLGEPPDYKLWTHTSGYSAEFADQITSKHLIQAQASYGHAPSVRDNNTAWATGKGAPFAYAVDSTNPTSGVCYNVASGAGLVAAPVPCARGVSTNVTYGNAAAPRTLTGYTCGSGPCAYYVADNGNSGAFNTVVLNTTAGSLSDQWKPTDRLTLDFGARYHQYRVVGADTTGGARTFWFNAYNTAYCVNAAPGNTPFRKSNINLPCSSYNAAGQTFVGPNMTNAPANYTFTEWEPRIGATFTVDPNTVLRASYGKYSQPPPTAFQQYNTHQQNLPAYLAQRFYKYGYTGSGHNIPPQESYNTDLSLEHALQGTDISFKLTPFYRTTKNELTEFFIDPVNQLTSGLPVGSLTSKGLEFQLRKGAFERDGLSALLSYTYTDARIKYYKLPGGGSILSPINNDIQAYNAYTSFCASNASDPRCGVTSSGAVAAPCYSAAGNGGTCGTVDAKGNAINVANPYWNAPVQGLFDPAASYWPTDPVVATTGLGINGYTVPHVLTLVLNYRKHGFAITPSLQLQAGQRYGAPEANAGIDPAGGCGALASSVTGDPRYPYGAVGGSPFDATTCTAALNAIPNTFTRKFDDIGAFRSPTQLLGSLTMSYDFNKRAGVTVTMANIINQCFGGSQTAWTGAATPHVCSYISGEISRINAPVGNAYNPGSTFQNVAQYPYTPYLGAYTMGVVNPSAPFAVYADFHIKI</sequence>
<evidence type="ECO:0000256" key="2">
    <source>
        <dbReference type="ARBA" id="ARBA00022448"/>
    </source>
</evidence>
<feature type="domain" description="TonB-dependent receptor-like beta-barrel" evidence="10">
    <location>
        <begin position="482"/>
        <end position="906"/>
    </location>
</feature>
<evidence type="ECO:0000256" key="1">
    <source>
        <dbReference type="ARBA" id="ARBA00004571"/>
    </source>
</evidence>
<evidence type="ECO:0000256" key="8">
    <source>
        <dbReference type="ARBA" id="ARBA00023170"/>
    </source>
</evidence>